<evidence type="ECO:0000256" key="1">
    <source>
        <dbReference type="SAM" id="Phobius"/>
    </source>
</evidence>
<feature type="transmembrane region" description="Helical" evidence="1">
    <location>
        <begin position="53"/>
        <end position="73"/>
    </location>
</feature>
<gene>
    <name evidence="2" type="ORF">Gotri_004113</name>
</gene>
<dbReference type="EMBL" id="JABEZW010000011">
    <property type="protein sequence ID" value="MBA0779943.1"/>
    <property type="molecule type" value="Genomic_DNA"/>
</dbReference>
<organism evidence="2 3">
    <name type="scientific">Gossypium trilobum</name>
    <dbReference type="NCBI Taxonomy" id="34281"/>
    <lineage>
        <taxon>Eukaryota</taxon>
        <taxon>Viridiplantae</taxon>
        <taxon>Streptophyta</taxon>
        <taxon>Embryophyta</taxon>
        <taxon>Tracheophyta</taxon>
        <taxon>Spermatophyta</taxon>
        <taxon>Magnoliopsida</taxon>
        <taxon>eudicotyledons</taxon>
        <taxon>Gunneridae</taxon>
        <taxon>Pentapetalae</taxon>
        <taxon>rosids</taxon>
        <taxon>malvids</taxon>
        <taxon>Malvales</taxon>
        <taxon>Malvaceae</taxon>
        <taxon>Malvoideae</taxon>
        <taxon>Gossypium</taxon>
    </lineage>
</organism>
<keyword evidence="3" id="KW-1185">Reference proteome</keyword>
<name>A0A7J9F3S3_9ROSI</name>
<reference evidence="2 3" key="1">
    <citation type="journal article" date="2019" name="Genome Biol. Evol.">
        <title>Insights into the evolution of the New World diploid cottons (Gossypium, subgenus Houzingenia) based on genome sequencing.</title>
        <authorList>
            <person name="Grover C.E."/>
            <person name="Arick M.A. 2nd"/>
            <person name="Thrash A."/>
            <person name="Conover J.L."/>
            <person name="Sanders W.S."/>
            <person name="Peterson D.G."/>
            <person name="Frelichowski J.E."/>
            <person name="Scheffler J.A."/>
            <person name="Scheffler B.E."/>
            <person name="Wendel J.F."/>
        </authorList>
    </citation>
    <scope>NUCLEOTIDE SEQUENCE [LARGE SCALE GENOMIC DNA]</scope>
    <source>
        <strain evidence="2">8</strain>
        <tissue evidence="2">Leaf</tissue>
    </source>
</reference>
<keyword evidence="1" id="KW-0472">Membrane</keyword>
<comment type="caution">
    <text evidence="2">The sequence shown here is derived from an EMBL/GenBank/DDBJ whole genome shotgun (WGS) entry which is preliminary data.</text>
</comment>
<protein>
    <submittedName>
        <fullName evidence="2">Uncharacterized protein</fullName>
    </submittedName>
</protein>
<evidence type="ECO:0000313" key="2">
    <source>
        <dbReference type="EMBL" id="MBA0779943.1"/>
    </source>
</evidence>
<keyword evidence="1" id="KW-0812">Transmembrane</keyword>
<proteinExistence type="predicted"/>
<dbReference type="Proteomes" id="UP000593568">
    <property type="component" value="Unassembled WGS sequence"/>
</dbReference>
<keyword evidence="1" id="KW-1133">Transmembrane helix</keyword>
<sequence length="79" mass="8817">MQVTNVFNLKVIEGQNRVLSGVLILRILGFEILSSCLIKLFREERMLQWAAKILANLIVMGSGILARAVVQAYRQALSS</sequence>
<dbReference type="AlphaFoldDB" id="A0A7J9F3S3"/>
<accession>A0A7J9F3S3</accession>
<evidence type="ECO:0000313" key="3">
    <source>
        <dbReference type="Proteomes" id="UP000593568"/>
    </source>
</evidence>